<reference evidence="1" key="1">
    <citation type="submission" date="2021-10" db="EMBL/GenBank/DDBJ databases">
        <authorList>
            <person name="Dean J.D."/>
            <person name="Kim M.K."/>
            <person name="Newey C.N."/>
            <person name="Stoker T.S."/>
            <person name="Thompson D.W."/>
            <person name="Grose J.H."/>
        </authorList>
    </citation>
    <scope>NUCLEOTIDE SEQUENCE</scope>
    <source>
        <strain evidence="1">BT178</strain>
    </source>
</reference>
<protein>
    <recommendedName>
        <fullName evidence="3">Lipoprotein</fullName>
    </recommendedName>
</protein>
<dbReference type="Proteomes" id="UP001165296">
    <property type="component" value="Unassembled WGS sequence"/>
</dbReference>
<keyword evidence="2" id="KW-1185">Reference proteome</keyword>
<evidence type="ECO:0000313" key="1">
    <source>
        <dbReference type="EMBL" id="MCB2409324.1"/>
    </source>
</evidence>
<sequence>MTLSRCGLIVLTSLLPLNSCFWGADRSEKNIAGNYWLRADDDANDYHLYYDNQGEFGSSLIQSRVAAAGYNERVVIIKSCAGYYIIPLKSIQHDEMETGIYNNVQGDIRRKMLGPFTRATFNKNLAAIEEDSLVTFNQLLADCQ</sequence>
<comment type="caution">
    <text evidence="1">The sequence shown here is derived from an EMBL/GenBank/DDBJ whole genome shotgun (WGS) entry which is preliminary data.</text>
</comment>
<dbReference type="EMBL" id="JAJADR010000004">
    <property type="protein sequence ID" value="MCB2409324.1"/>
    <property type="molecule type" value="Genomic_DNA"/>
</dbReference>
<name>A0ABS8AUA5_9BACT</name>
<organism evidence="1 2">
    <name type="scientific">Hymenobacter lucidus</name>
    <dbReference type="NCBI Taxonomy" id="2880930"/>
    <lineage>
        <taxon>Bacteria</taxon>
        <taxon>Pseudomonadati</taxon>
        <taxon>Bacteroidota</taxon>
        <taxon>Cytophagia</taxon>
        <taxon>Cytophagales</taxon>
        <taxon>Hymenobacteraceae</taxon>
        <taxon>Hymenobacter</taxon>
    </lineage>
</organism>
<evidence type="ECO:0008006" key="3">
    <source>
        <dbReference type="Google" id="ProtNLM"/>
    </source>
</evidence>
<evidence type="ECO:0000313" key="2">
    <source>
        <dbReference type="Proteomes" id="UP001165296"/>
    </source>
</evidence>
<dbReference type="RefSeq" id="WP_226176943.1">
    <property type="nucleotide sequence ID" value="NZ_JAJADR010000004.1"/>
</dbReference>
<accession>A0ABS8AUA5</accession>
<proteinExistence type="predicted"/>
<gene>
    <name evidence="1" type="ORF">LGH74_15130</name>
</gene>